<sequence length="286" mass="32883">MRKRRYIWLIIMLGVLHANLYAQAPIQQNVLVQTLSKADLFLADIELEQRTEAYENLAQLIESLEVIREKEANDDAFLRKVFLKTNRKVLRRYNLFSDFSETLLTGNYGCLSGTILYSLVLTHFDFDFTAIELSDHVYLLVENGESRFIFESTLGSRGFIANKKDIENALSGYSERSMINQSMAAVASYRSNEQASSINNRIGLRELAGLQLYNKAIENFKNTELILSLEYAEASHELYPSVRIKQLMQLLVNEILYSEGLTKEVKENALKNYISHVRENKISQTK</sequence>
<keyword evidence="2" id="KW-1185">Reference proteome</keyword>
<evidence type="ECO:0000313" key="2">
    <source>
        <dbReference type="Proteomes" id="UP000075583"/>
    </source>
</evidence>
<organism evidence="1 2">
    <name type="scientific">Roseivirga ehrenbergii (strain DSM 102268 / JCM 13514 / KCTC 12282 / NCIMB 14502 / KMM 6017)</name>
    <dbReference type="NCBI Taxonomy" id="279360"/>
    <lineage>
        <taxon>Bacteria</taxon>
        <taxon>Pseudomonadati</taxon>
        <taxon>Bacteroidota</taxon>
        <taxon>Cytophagia</taxon>
        <taxon>Cytophagales</taxon>
        <taxon>Roseivirgaceae</taxon>
        <taxon>Roseivirga</taxon>
    </lineage>
</organism>
<dbReference type="RefSeq" id="WP_062590996.1">
    <property type="nucleotide sequence ID" value="NZ_SMGS01000002.1"/>
</dbReference>
<dbReference type="AlphaFoldDB" id="A0A150XIN6"/>
<dbReference type="Proteomes" id="UP000075583">
    <property type="component" value="Unassembled WGS sequence"/>
</dbReference>
<comment type="caution">
    <text evidence="1">The sequence shown here is derived from an EMBL/GenBank/DDBJ whole genome shotgun (WGS) entry which is preliminary data.</text>
</comment>
<dbReference type="OrthoDB" id="1418365at2"/>
<name>A0A150XIN6_ROSEK</name>
<dbReference type="EMBL" id="LQZQ01000009">
    <property type="protein sequence ID" value="KYG78591.1"/>
    <property type="molecule type" value="Genomic_DNA"/>
</dbReference>
<accession>A0A150XIN6</accession>
<evidence type="ECO:0000313" key="1">
    <source>
        <dbReference type="EMBL" id="KYG78591.1"/>
    </source>
</evidence>
<proteinExistence type="predicted"/>
<protein>
    <recommendedName>
        <fullName evidence="3">Protein SirB1 N-terminal domain-containing protein</fullName>
    </recommendedName>
</protein>
<evidence type="ECO:0008006" key="3">
    <source>
        <dbReference type="Google" id="ProtNLM"/>
    </source>
</evidence>
<gene>
    <name evidence="1" type="ORF">MB14_17830</name>
</gene>
<reference evidence="1" key="1">
    <citation type="submission" date="2016-01" db="EMBL/GenBank/DDBJ databases">
        <title>Genome sequencing of Roseivirga ehrenbergii KMM 6017.</title>
        <authorList>
            <person name="Selvaratnam C."/>
            <person name="Thevarajoo S."/>
            <person name="Goh K.M."/>
            <person name="Ee R."/>
            <person name="Chan K.-G."/>
            <person name="Chong C.S."/>
        </authorList>
    </citation>
    <scope>NUCLEOTIDE SEQUENCE [LARGE SCALE GENOMIC DNA]</scope>
    <source>
        <strain evidence="1">KMM 6017</strain>
    </source>
</reference>